<evidence type="ECO:0000256" key="1">
    <source>
        <dbReference type="ARBA" id="ARBA00001936"/>
    </source>
</evidence>
<protein>
    <submittedName>
        <fullName evidence="8">NUDIX domain-containing protein</fullName>
    </submittedName>
</protein>
<keyword evidence="5" id="KW-0460">Magnesium</keyword>
<name>A0ABP8Z401_9ACTN</name>
<dbReference type="RefSeq" id="WP_345312920.1">
    <property type="nucleotide sequence ID" value="NZ_BAABIE010000005.1"/>
</dbReference>
<comment type="caution">
    <text evidence="8">The sequence shown here is derived from an EMBL/GenBank/DDBJ whole genome shotgun (WGS) entry which is preliminary data.</text>
</comment>
<comment type="cofactor">
    <cofactor evidence="1">
        <name>Mn(2+)</name>
        <dbReference type="ChEBI" id="CHEBI:29035"/>
    </cofactor>
</comment>
<keyword evidence="3" id="KW-0479">Metal-binding</keyword>
<sequence length="275" mass="29903">MSAADNPQQVAPLRDASTVVLVRDAADGIEVFLQHRVQQMAFAGGMTVFPGGGVDDRDRDAQIQWVGPEVGWWAEQLSADEATARALVSAAVRETFEECGVLLAGTATQVCADPSIYAAERAALVSKELSFAQFLADHELVLRTDLLTPLAHWITPKNERRRYDTRFFLAQLPAGHDADGATTEAEATEWRTAAAALADWQDGRRFLLPPTWTQLRHVGEYATVADLVAQPRVLEPIEPVVSDGQGILGLGFDDSADYFAAMADGRLDTLRDVAK</sequence>
<dbReference type="Proteomes" id="UP001500822">
    <property type="component" value="Unassembled WGS sequence"/>
</dbReference>
<dbReference type="PANTHER" id="PTHR12318:SF0">
    <property type="entry name" value="ACYL-COENZYME A DIPHOSPHATASE NUDT19"/>
    <property type="match status" value="1"/>
</dbReference>
<dbReference type="InterPro" id="IPR039121">
    <property type="entry name" value="NUDT19"/>
</dbReference>
<evidence type="ECO:0000256" key="2">
    <source>
        <dbReference type="ARBA" id="ARBA00001946"/>
    </source>
</evidence>
<keyword evidence="4" id="KW-0378">Hydrolase</keyword>
<evidence type="ECO:0000256" key="6">
    <source>
        <dbReference type="ARBA" id="ARBA00023211"/>
    </source>
</evidence>
<dbReference type="EMBL" id="BAABIE010000005">
    <property type="protein sequence ID" value="GAA4745843.1"/>
    <property type="molecule type" value="Genomic_DNA"/>
</dbReference>
<evidence type="ECO:0000256" key="4">
    <source>
        <dbReference type="ARBA" id="ARBA00022801"/>
    </source>
</evidence>
<organism evidence="8 9">
    <name type="scientific">Gordonia alkaliphila</name>
    <dbReference type="NCBI Taxonomy" id="1053547"/>
    <lineage>
        <taxon>Bacteria</taxon>
        <taxon>Bacillati</taxon>
        <taxon>Actinomycetota</taxon>
        <taxon>Actinomycetes</taxon>
        <taxon>Mycobacteriales</taxon>
        <taxon>Gordoniaceae</taxon>
        <taxon>Gordonia</taxon>
    </lineage>
</organism>
<dbReference type="InterPro" id="IPR015797">
    <property type="entry name" value="NUDIX_hydrolase-like_dom_sf"/>
</dbReference>
<proteinExistence type="predicted"/>
<dbReference type="InterPro" id="IPR000086">
    <property type="entry name" value="NUDIX_hydrolase_dom"/>
</dbReference>
<gene>
    <name evidence="8" type="ORF">GCM10023217_13970</name>
</gene>
<evidence type="ECO:0000259" key="7">
    <source>
        <dbReference type="PROSITE" id="PS51462"/>
    </source>
</evidence>
<feature type="domain" description="Nudix hydrolase" evidence="7">
    <location>
        <begin position="12"/>
        <end position="213"/>
    </location>
</feature>
<evidence type="ECO:0000256" key="3">
    <source>
        <dbReference type="ARBA" id="ARBA00022723"/>
    </source>
</evidence>
<dbReference type="CDD" id="cd18870">
    <property type="entry name" value="NUDIX_AcylCoAdiphos_Nudt19"/>
    <property type="match status" value="1"/>
</dbReference>
<dbReference type="SUPFAM" id="SSF55811">
    <property type="entry name" value="Nudix"/>
    <property type="match status" value="1"/>
</dbReference>
<keyword evidence="9" id="KW-1185">Reference proteome</keyword>
<keyword evidence="6" id="KW-0464">Manganese</keyword>
<dbReference type="Gene3D" id="3.90.79.10">
    <property type="entry name" value="Nucleoside Triphosphate Pyrophosphohydrolase"/>
    <property type="match status" value="1"/>
</dbReference>
<evidence type="ECO:0000313" key="8">
    <source>
        <dbReference type="EMBL" id="GAA4745843.1"/>
    </source>
</evidence>
<dbReference type="PANTHER" id="PTHR12318">
    <property type="entry name" value="TESTOSTERONE-REGULATED PROTEIN RP2"/>
    <property type="match status" value="1"/>
</dbReference>
<comment type="cofactor">
    <cofactor evidence="2">
        <name>Mg(2+)</name>
        <dbReference type="ChEBI" id="CHEBI:18420"/>
    </cofactor>
</comment>
<dbReference type="PROSITE" id="PS51462">
    <property type="entry name" value="NUDIX"/>
    <property type="match status" value="1"/>
</dbReference>
<evidence type="ECO:0000313" key="9">
    <source>
        <dbReference type="Proteomes" id="UP001500822"/>
    </source>
</evidence>
<evidence type="ECO:0000256" key="5">
    <source>
        <dbReference type="ARBA" id="ARBA00022842"/>
    </source>
</evidence>
<reference evidence="9" key="1">
    <citation type="journal article" date="2019" name="Int. J. Syst. Evol. Microbiol.">
        <title>The Global Catalogue of Microorganisms (GCM) 10K type strain sequencing project: providing services to taxonomists for standard genome sequencing and annotation.</title>
        <authorList>
            <consortium name="The Broad Institute Genomics Platform"/>
            <consortium name="The Broad Institute Genome Sequencing Center for Infectious Disease"/>
            <person name="Wu L."/>
            <person name="Ma J."/>
        </authorList>
    </citation>
    <scope>NUCLEOTIDE SEQUENCE [LARGE SCALE GENOMIC DNA]</scope>
    <source>
        <strain evidence="9">JCM 18077</strain>
    </source>
</reference>
<accession>A0ABP8Z401</accession>